<gene>
    <name evidence="1" type="ORF">METZ01_LOCUS271039</name>
</gene>
<accession>A0A382K2Y4</accession>
<reference evidence="1" key="1">
    <citation type="submission" date="2018-05" db="EMBL/GenBank/DDBJ databases">
        <authorList>
            <person name="Lanie J.A."/>
            <person name="Ng W.-L."/>
            <person name="Kazmierczak K.M."/>
            <person name="Andrzejewski T.M."/>
            <person name="Davidsen T.M."/>
            <person name="Wayne K.J."/>
            <person name="Tettelin H."/>
            <person name="Glass J.I."/>
            <person name="Rusch D."/>
            <person name="Podicherti R."/>
            <person name="Tsui H.-C.T."/>
            <person name="Winkler M.E."/>
        </authorList>
    </citation>
    <scope>NUCLEOTIDE SEQUENCE</scope>
</reference>
<proteinExistence type="predicted"/>
<dbReference type="AlphaFoldDB" id="A0A382K2Y4"/>
<name>A0A382K2Y4_9ZZZZ</name>
<organism evidence="1">
    <name type="scientific">marine metagenome</name>
    <dbReference type="NCBI Taxonomy" id="408172"/>
    <lineage>
        <taxon>unclassified sequences</taxon>
        <taxon>metagenomes</taxon>
        <taxon>ecological metagenomes</taxon>
    </lineage>
</organism>
<evidence type="ECO:0000313" key="1">
    <source>
        <dbReference type="EMBL" id="SVC18185.1"/>
    </source>
</evidence>
<sequence length="78" mass="8997">MSGKQVAQYRFGGLIVSVEEHNIANQRCWEFWSQDGIDVSSHPGEMLNQANISRYQEFEPSDLNDVPTQDTVKQWCHI</sequence>
<protein>
    <submittedName>
        <fullName evidence="1">Uncharacterized protein</fullName>
    </submittedName>
</protein>
<dbReference type="EMBL" id="UINC01077763">
    <property type="protein sequence ID" value="SVC18185.1"/>
    <property type="molecule type" value="Genomic_DNA"/>
</dbReference>